<keyword evidence="1 4" id="KW-0597">Phosphoprotein</keyword>
<dbReference type="OrthoDB" id="5291095at2"/>
<evidence type="ECO:0000256" key="5">
    <source>
        <dbReference type="PROSITE-ProRule" id="PRU01091"/>
    </source>
</evidence>
<dbReference type="Pfam" id="PF00072">
    <property type="entry name" value="Response_reg"/>
    <property type="match status" value="1"/>
</dbReference>
<dbReference type="PANTHER" id="PTHR48111:SF40">
    <property type="entry name" value="PHOSPHATE REGULON TRANSCRIPTIONAL REGULATORY PROTEIN PHOB"/>
    <property type="match status" value="1"/>
</dbReference>
<evidence type="ECO:0000256" key="4">
    <source>
        <dbReference type="PROSITE-ProRule" id="PRU00169"/>
    </source>
</evidence>
<evidence type="ECO:0000313" key="8">
    <source>
        <dbReference type="EMBL" id="KYG68538.1"/>
    </source>
</evidence>
<evidence type="ECO:0000313" key="9">
    <source>
        <dbReference type="Proteomes" id="UP000075799"/>
    </source>
</evidence>
<dbReference type="SMART" id="SM00862">
    <property type="entry name" value="Trans_reg_C"/>
    <property type="match status" value="1"/>
</dbReference>
<dbReference type="GO" id="GO:0032993">
    <property type="term" value="C:protein-DNA complex"/>
    <property type="evidence" value="ECO:0007669"/>
    <property type="project" value="TreeGrafter"/>
</dbReference>
<comment type="caution">
    <text evidence="8">The sequence shown here is derived from an EMBL/GenBank/DDBJ whole genome shotgun (WGS) entry which is preliminary data.</text>
</comment>
<dbReference type="Proteomes" id="UP000075799">
    <property type="component" value="Unassembled WGS sequence"/>
</dbReference>
<dbReference type="SMART" id="SM00448">
    <property type="entry name" value="REC"/>
    <property type="match status" value="1"/>
</dbReference>
<evidence type="ECO:0000259" key="7">
    <source>
        <dbReference type="PROSITE" id="PS51755"/>
    </source>
</evidence>
<organism evidence="8 9">
    <name type="scientific">Bdellovibrio bacteriovorus</name>
    <dbReference type="NCBI Taxonomy" id="959"/>
    <lineage>
        <taxon>Bacteria</taxon>
        <taxon>Pseudomonadati</taxon>
        <taxon>Bdellovibrionota</taxon>
        <taxon>Bdellovibrionia</taxon>
        <taxon>Bdellovibrionales</taxon>
        <taxon>Pseudobdellovibrionaceae</taxon>
        <taxon>Bdellovibrio</taxon>
    </lineage>
</organism>
<dbReference type="InterPro" id="IPR039420">
    <property type="entry name" value="WalR-like"/>
</dbReference>
<evidence type="ECO:0000259" key="6">
    <source>
        <dbReference type="PROSITE" id="PS50110"/>
    </source>
</evidence>
<dbReference type="PROSITE" id="PS50110">
    <property type="entry name" value="RESPONSE_REGULATORY"/>
    <property type="match status" value="1"/>
</dbReference>
<dbReference type="Gene3D" id="3.40.50.2300">
    <property type="match status" value="1"/>
</dbReference>
<dbReference type="EMBL" id="LUKD01000001">
    <property type="protein sequence ID" value="KYG68538.1"/>
    <property type="molecule type" value="Genomic_DNA"/>
</dbReference>
<keyword evidence="2" id="KW-0902">Two-component regulatory system</keyword>
<dbReference type="InterPro" id="IPR001867">
    <property type="entry name" value="OmpR/PhoB-type_DNA-bd"/>
</dbReference>
<dbReference type="Gene3D" id="1.10.10.10">
    <property type="entry name" value="Winged helix-like DNA-binding domain superfamily/Winged helix DNA-binding domain"/>
    <property type="match status" value="1"/>
</dbReference>
<dbReference type="RefSeq" id="WP_063205231.1">
    <property type="nucleotide sequence ID" value="NZ_LUKD01000001.1"/>
</dbReference>
<proteinExistence type="predicted"/>
<dbReference type="InterPro" id="IPR001789">
    <property type="entry name" value="Sig_transdc_resp-reg_receiver"/>
</dbReference>
<accession>A0A161PTA6</accession>
<keyword evidence="3 5" id="KW-0238">DNA-binding</keyword>
<dbReference type="GO" id="GO:0006355">
    <property type="term" value="P:regulation of DNA-templated transcription"/>
    <property type="evidence" value="ECO:0007669"/>
    <property type="project" value="InterPro"/>
</dbReference>
<dbReference type="InterPro" id="IPR011006">
    <property type="entry name" value="CheY-like_superfamily"/>
</dbReference>
<dbReference type="GO" id="GO:0005829">
    <property type="term" value="C:cytosol"/>
    <property type="evidence" value="ECO:0007669"/>
    <property type="project" value="TreeGrafter"/>
</dbReference>
<dbReference type="Pfam" id="PF00486">
    <property type="entry name" value="Trans_reg_C"/>
    <property type="match status" value="1"/>
</dbReference>
<evidence type="ECO:0000256" key="1">
    <source>
        <dbReference type="ARBA" id="ARBA00022553"/>
    </source>
</evidence>
<dbReference type="GO" id="GO:0000976">
    <property type="term" value="F:transcription cis-regulatory region binding"/>
    <property type="evidence" value="ECO:0007669"/>
    <property type="project" value="TreeGrafter"/>
</dbReference>
<sequence length="224" mass="25550">MRKILLVEDDTSLGETLTERLKKEYDVSWAKSLSEGWTTFNHSKDFDLVILDVGLPDGTGFELAAKIRQISNVLFLFLTAQADAESRLKGFELGAQEYIPKPFHLKELLIRVKHVLDAHAPAREVELETCTVNFTNMTVQKKSGQIEYPPVTDLKILQLLIEKAPRVLSRDEIMNEIWGVDKNPSHRTIDNIIVRLRQLLGDDGEKHIRSVRGVGYQWSVEENV</sequence>
<dbReference type="InterPro" id="IPR016032">
    <property type="entry name" value="Sig_transdc_resp-reg_C-effctor"/>
</dbReference>
<dbReference type="CDD" id="cd00383">
    <property type="entry name" value="trans_reg_C"/>
    <property type="match status" value="1"/>
</dbReference>
<evidence type="ECO:0000256" key="3">
    <source>
        <dbReference type="ARBA" id="ARBA00023125"/>
    </source>
</evidence>
<evidence type="ECO:0000256" key="2">
    <source>
        <dbReference type="ARBA" id="ARBA00023012"/>
    </source>
</evidence>
<feature type="domain" description="Response regulatory" evidence="6">
    <location>
        <begin position="3"/>
        <end position="116"/>
    </location>
</feature>
<name>A0A161PTA6_BDEBC</name>
<dbReference type="PROSITE" id="PS51755">
    <property type="entry name" value="OMPR_PHOB"/>
    <property type="match status" value="1"/>
</dbReference>
<dbReference type="PANTHER" id="PTHR48111">
    <property type="entry name" value="REGULATOR OF RPOS"/>
    <property type="match status" value="1"/>
</dbReference>
<feature type="modified residue" description="4-aspartylphosphate" evidence="4">
    <location>
        <position position="52"/>
    </location>
</feature>
<gene>
    <name evidence="8" type="ORF">AZI87_04660</name>
</gene>
<feature type="DNA-binding region" description="OmpR/PhoB-type" evidence="5">
    <location>
        <begin position="122"/>
        <end position="220"/>
    </location>
</feature>
<protein>
    <submittedName>
        <fullName evidence="8">DNA-binding response regulator</fullName>
    </submittedName>
</protein>
<dbReference type="SUPFAM" id="SSF46894">
    <property type="entry name" value="C-terminal effector domain of the bipartite response regulators"/>
    <property type="match status" value="1"/>
</dbReference>
<reference evidence="8 9" key="1">
    <citation type="submission" date="2016-03" db="EMBL/GenBank/DDBJ databases">
        <authorList>
            <person name="Ploux O."/>
        </authorList>
    </citation>
    <scope>NUCLEOTIDE SEQUENCE [LARGE SCALE GENOMIC DNA]</scope>
    <source>
        <strain evidence="8 9">EC13</strain>
    </source>
</reference>
<feature type="domain" description="OmpR/PhoB-type" evidence="7">
    <location>
        <begin position="122"/>
        <end position="220"/>
    </location>
</feature>
<dbReference type="SUPFAM" id="SSF52172">
    <property type="entry name" value="CheY-like"/>
    <property type="match status" value="1"/>
</dbReference>
<dbReference type="AlphaFoldDB" id="A0A161PTA6"/>
<dbReference type="InterPro" id="IPR036388">
    <property type="entry name" value="WH-like_DNA-bd_sf"/>
</dbReference>
<dbReference type="GO" id="GO:0000156">
    <property type="term" value="F:phosphorelay response regulator activity"/>
    <property type="evidence" value="ECO:0007669"/>
    <property type="project" value="TreeGrafter"/>
</dbReference>